<dbReference type="STRING" id="1246581.A0A2H9TM94"/>
<comment type="subcellular location">
    <subcellularLocation>
        <location evidence="2 14">Nucleus</location>
    </subcellularLocation>
</comment>
<protein>
    <recommendedName>
        <fullName evidence="14">E3 ubiquitin protein ligase</fullName>
        <ecNumber evidence="14">2.3.2.27</ecNumber>
    </recommendedName>
</protein>
<evidence type="ECO:0000256" key="5">
    <source>
        <dbReference type="ARBA" id="ARBA00022679"/>
    </source>
</evidence>
<evidence type="ECO:0000313" key="19">
    <source>
        <dbReference type="Proteomes" id="UP000240830"/>
    </source>
</evidence>
<dbReference type="PROSITE" id="PS00518">
    <property type="entry name" value="ZF_RING_1"/>
    <property type="match status" value="1"/>
</dbReference>
<reference evidence="18 19" key="1">
    <citation type="submission" date="2016-10" db="EMBL/GenBank/DDBJ databases">
        <title>The genome of Paramicrosporidium saccamoebae is the missing link in understanding Cryptomycota and Microsporidia evolution.</title>
        <authorList>
            <person name="Quandt C.A."/>
            <person name="Beaudet D."/>
            <person name="Corsaro D."/>
            <person name="Michel R."/>
            <person name="Corradi N."/>
            <person name="James T."/>
        </authorList>
    </citation>
    <scope>NUCLEOTIDE SEQUENCE [LARGE SCALE GENOMIC DNA]</scope>
    <source>
        <strain evidence="18 19">KSL3</strain>
    </source>
</reference>
<dbReference type="PANTHER" id="PTHR23163:SF0">
    <property type="entry name" value="E3 UBIQUITIN-PROTEIN LIGASE BRE1"/>
    <property type="match status" value="1"/>
</dbReference>
<keyword evidence="8 14" id="KW-0833">Ubl conjugation pathway</keyword>
<dbReference type="PANTHER" id="PTHR23163">
    <property type="entry name" value="RING FINGER PROTEIN-RELATED"/>
    <property type="match status" value="1"/>
</dbReference>
<dbReference type="EC" id="2.3.2.27" evidence="14"/>
<keyword evidence="11 14" id="KW-0175">Coiled coil</keyword>
<name>A0A2H9TM94_9FUNG</name>
<evidence type="ECO:0000256" key="2">
    <source>
        <dbReference type="ARBA" id="ARBA00004123"/>
    </source>
</evidence>
<keyword evidence="12 14" id="KW-0539">Nucleus</keyword>
<evidence type="ECO:0000256" key="11">
    <source>
        <dbReference type="ARBA" id="ARBA00023054"/>
    </source>
</evidence>
<evidence type="ECO:0000256" key="14">
    <source>
        <dbReference type="RuleBase" id="RU365038"/>
    </source>
</evidence>
<dbReference type="GO" id="GO:0016567">
    <property type="term" value="P:protein ubiquitination"/>
    <property type="evidence" value="ECO:0007669"/>
    <property type="project" value="UniProtKB-UniRule"/>
</dbReference>
<evidence type="ECO:0000256" key="16">
    <source>
        <dbReference type="SAM" id="MobiDB-lite"/>
    </source>
</evidence>
<comment type="similarity">
    <text evidence="4 14">Belongs to the BRE1 family.</text>
</comment>
<gene>
    <name evidence="18" type="ORF">PSACC_01345</name>
</gene>
<evidence type="ECO:0000256" key="10">
    <source>
        <dbReference type="ARBA" id="ARBA00022853"/>
    </source>
</evidence>
<dbReference type="InterPro" id="IPR013956">
    <property type="entry name" value="E3_ubiquit_lig_Bre1"/>
</dbReference>
<keyword evidence="9 14" id="KW-0862">Zinc</keyword>
<dbReference type="InterPro" id="IPR001841">
    <property type="entry name" value="Znf_RING"/>
</dbReference>
<dbReference type="InterPro" id="IPR017907">
    <property type="entry name" value="Znf_RING_CS"/>
</dbReference>
<evidence type="ECO:0000313" key="18">
    <source>
        <dbReference type="EMBL" id="PJF18842.1"/>
    </source>
</evidence>
<comment type="caution">
    <text evidence="18">The sequence shown here is derived from an EMBL/GenBank/DDBJ whole genome shotgun (WGS) entry which is preliminary data.</text>
</comment>
<keyword evidence="10 14" id="KW-0156">Chromatin regulator</keyword>
<dbReference type="GO" id="GO:0061630">
    <property type="term" value="F:ubiquitin protein ligase activity"/>
    <property type="evidence" value="ECO:0007669"/>
    <property type="project" value="UniProtKB-EC"/>
</dbReference>
<dbReference type="GO" id="GO:0005634">
    <property type="term" value="C:nucleus"/>
    <property type="evidence" value="ECO:0007669"/>
    <property type="project" value="UniProtKB-SubCell"/>
</dbReference>
<evidence type="ECO:0000256" key="9">
    <source>
        <dbReference type="ARBA" id="ARBA00022833"/>
    </source>
</evidence>
<evidence type="ECO:0000256" key="6">
    <source>
        <dbReference type="ARBA" id="ARBA00022723"/>
    </source>
</evidence>
<comment type="pathway">
    <text evidence="3 14">Protein modification; protein ubiquitination.</text>
</comment>
<evidence type="ECO:0000256" key="8">
    <source>
        <dbReference type="ARBA" id="ARBA00022786"/>
    </source>
</evidence>
<dbReference type="Pfam" id="PF00097">
    <property type="entry name" value="zf-C3HC4"/>
    <property type="match status" value="1"/>
</dbReference>
<evidence type="ECO:0000259" key="17">
    <source>
        <dbReference type="PROSITE" id="PS50089"/>
    </source>
</evidence>
<dbReference type="InterPro" id="IPR018957">
    <property type="entry name" value="Znf_C3HC4_RING-type"/>
</dbReference>
<dbReference type="Proteomes" id="UP000240830">
    <property type="component" value="Unassembled WGS sequence"/>
</dbReference>
<evidence type="ECO:0000256" key="13">
    <source>
        <dbReference type="PROSITE-ProRule" id="PRU00175"/>
    </source>
</evidence>
<evidence type="ECO:0000256" key="12">
    <source>
        <dbReference type="ARBA" id="ARBA00023242"/>
    </source>
</evidence>
<evidence type="ECO:0000256" key="1">
    <source>
        <dbReference type="ARBA" id="ARBA00000900"/>
    </source>
</evidence>
<dbReference type="SMART" id="SM00184">
    <property type="entry name" value="RING"/>
    <property type="match status" value="1"/>
</dbReference>
<keyword evidence="6 14" id="KW-0479">Metal-binding</keyword>
<evidence type="ECO:0000256" key="7">
    <source>
        <dbReference type="ARBA" id="ARBA00022771"/>
    </source>
</evidence>
<accession>A0A2H9TM94</accession>
<sequence length="559" mass="64079">MALWKQLQETRTSYSKLAKKHEETTVELESSRANFEKLSSTLSNVSTIGARLACVEESNRGMAVAISELEEKLLLSERKSRRLELDAVMRSKDQSHEPSPAAEKQDTLPSAPGLAVDVLAEVEGLRDLASKRLIELKNSSIENSELRAQKWRLDEKVNTALSCDPRSLRELRGEISQLRQELARMNSSLKSIEDAYRESDEKKLLVHTELEEALKQRRSNMIALLDSLEADSVRLRKERDSMRELYEQANHQVLATNRHNSNLQQLIQSLQARVQTVEDRASRDRIISDLLGDISRSSEDSKVEELSKIIAQLNNDEATLYTELEVIGKAFEDIQGQNFALLKQISEKDEHCGKLLSEKLKAEFSAVQAKKDAEISLQKGHSLERESLERLESAESRERQARSQIIEAEARISLKTLDSEKANWRLRELSEENSTLRIRLDRYNSYKYEDTIAEQLKELDSLKFDKDRLQEEFTVVQKKLQAYADSGTGPQKDLQDELTIYKKLMKCNSCHTRDKNAVITKCMHVFCRQCLDIRIETRQRKCPNCGESFGNSDVRTIYL</sequence>
<feature type="domain" description="RING-type" evidence="17">
    <location>
        <begin position="507"/>
        <end position="545"/>
    </location>
</feature>
<organism evidence="18 19">
    <name type="scientific">Paramicrosporidium saccamoebae</name>
    <dbReference type="NCBI Taxonomy" id="1246581"/>
    <lineage>
        <taxon>Eukaryota</taxon>
        <taxon>Fungi</taxon>
        <taxon>Fungi incertae sedis</taxon>
        <taxon>Cryptomycota</taxon>
        <taxon>Cryptomycota incertae sedis</taxon>
        <taxon>Paramicrosporidium</taxon>
    </lineage>
</organism>
<evidence type="ECO:0000256" key="4">
    <source>
        <dbReference type="ARBA" id="ARBA00005555"/>
    </source>
</evidence>
<dbReference type="UniPathway" id="UPA00143"/>
<dbReference type="GO" id="GO:0008270">
    <property type="term" value="F:zinc ion binding"/>
    <property type="evidence" value="ECO:0007669"/>
    <property type="project" value="UniProtKB-KW"/>
</dbReference>
<feature type="region of interest" description="Disordered" evidence="16">
    <location>
        <begin position="89"/>
        <end position="110"/>
    </location>
</feature>
<dbReference type="InterPro" id="IPR013083">
    <property type="entry name" value="Znf_RING/FYVE/PHD"/>
</dbReference>
<dbReference type="CDD" id="cd16499">
    <property type="entry name" value="RING-HC_Bre1-like"/>
    <property type="match status" value="1"/>
</dbReference>
<dbReference type="Gene3D" id="3.30.40.10">
    <property type="entry name" value="Zinc/RING finger domain, C3HC4 (zinc finger)"/>
    <property type="match status" value="1"/>
</dbReference>
<keyword evidence="19" id="KW-1185">Reference proteome</keyword>
<proteinExistence type="inferred from homology"/>
<keyword evidence="5 14" id="KW-0808">Transferase</keyword>
<comment type="catalytic activity">
    <reaction evidence="1 14">
        <text>S-ubiquitinyl-[E2 ubiquitin-conjugating enzyme]-L-cysteine + [acceptor protein]-L-lysine = [E2 ubiquitin-conjugating enzyme]-L-cysteine + N(6)-ubiquitinyl-[acceptor protein]-L-lysine.</text>
        <dbReference type="EC" id="2.3.2.27"/>
    </reaction>
</comment>
<evidence type="ECO:0000256" key="15">
    <source>
        <dbReference type="SAM" id="Coils"/>
    </source>
</evidence>
<dbReference type="GO" id="GO:0006325">
    <property type="term" value="P:chromatin organization"/>
    <property type="evidence" value="ECO:0007669"/>
    <property type="project" value="UniProtKB-KW"/>
</dbReference>
<dbReference type="SUPFAM" id="SSF57850">
    <property type="entry name" value="RING/U-box"/>
    <property type="match status" value="1"/>
</dbReference>
<dbReference type="AlphaFoldDB" id="A0A2H9TM94"/>
<dbReference type="EMBL" id="MTSL01000101">
    <property type="protein sequence ID" value="PJF18842.1"/>
    <property type="molecule type" value="Genomic_DNA"/>
</dbReference>
<keyword evidence="7 13" id="KW-0863">Zinc-finger</keyword>
<dbReference type="PROSITE" id="PS50089">
    <property type="entry name" value="ZF_RING_2"/>
    <property type="match status" value="1"/>
</dbReference>
<dbReference type="OrthoDB" id="10266039at2759"/>
<evidence type="ECO:0000256" key="3">
    <source>
        <dbReference type="ARBA" id="ARBA00004906"/>
    </source>
</evidence>
<dbReference type="GO" id="GO:0033503">
    <property type="term" value="C:HULC complex"/>
    <property type="evidence" value="ECO:0007669"/>
    <property type="project" value="TreeGrafter"/>
</dbReference>
<feature type="coiled-coil region" evidence="15">
    <location>
        <begin position="168"/>
        <end position="280"/>
    </location>
</feature>